<name>A0ACC0ART1_CATRO</name>
<comment type="caution">
    <text evidence="1">The sequence shown here is derived from an EMBL/GenBank/DDBJ whole genome shotgun (WGS) entry which is preliminary data.</text>
</comment>
<gene>
    <name evidence="1" type="ORF">M9H77_23011</name>
</gene>
<evidence type="ECO:0000313" key="2">
    <source>
        <dbReference type="Proteomes" id="UP001060085"/>
    </source>
</evidence>
<dbReference type="EMBL" id="CM044705">
    <property type="protein sequence ID" value="KAI5663688.1"/>
    <property type="molecule type" value="Genomic_DNA"/>
</dbReference>
<dbReference type="Proteomes" id="UP001060085">
    <property type="component" value="Linkage Group LG05"/>
</dbReference>
<proteinExistence type="predicted"/>
<reference evidence="2" key="1">
    <citation type="journal article" date="2023" name="Nat. Plants">
        <title>Single-cell RNA sequencing provides a high-resolution roadmap for understanding the multicellular compartmentation of specialized metabolism.</title>
        <authorList>
            <person name="Sun S."/>
            <person name="Shen X."/>
            <person name="Li Y."/>
            <person name="Li Y."/>
            <person name="Wang S."/>
            <person name="Li R."/>
            <person name="Zhang H."/>
            <person name="Shen G."/>
            <person name="Guo B."/>
            <person name="Wei J."/>
            <person name="Xu J."/>
            <person name="St-Pierre B."/>
            <person name="Chen S."/>
            <person name="Sun C."/>
        </authorList>
    </citation>
    <scope>NUCLEOTIDE SEQUENCE [LARGE SCALE GENOMIC DNA]</scope>
</reference>
<protein>
    <submittedName>
        <fullName evidence="1">Uncharacterized protein</fullName>
    </submittedName>
</protein>
<evidence type="ECO:0000313" key="1">
    <source>
        <dbReference type="EMBL" id="KAI5663688.1"/>
    </source>
</evidence>
<accession>A0ACC0ART1</accession>
<keyword evidence="2" id="KW-1185">Reference proteome</keyword>
<sequence>MAILSIQFMFFLSLFCLFLLMISLLLAFKKKETTKSFSTTNLPPGPKPWPIFGCLFEMMRNPRPTYKWIHKIMLQMSTEIACIQLGRVHVITVTSPELAREFLKTQDSIFSSRPLSMVAEICSNGYLSVILSPYGNQWKKMKKILVSNLISPTRHAWLTSKIAEEADELVNYVFNQCGNNNSSCGIINVRKATRFYGANVMKKMIFSKRLFRNGTEEDEEGEYIDALFTILAYIHSFSISDFFQWIRIFDFDGHGRIIKEALTIVRKYHDPEIKERMLSWENDLKSEEVDFLDVLIMLKDQNGRPMLTIEEIEALVMDLMLATVDNPSSAVEWALAEMINEPELLARAREELDSIVGKERFAQEPDLPRLNYIKACAREAFRLHPIAPFNVPHLSTEHTILGGYFIPKGSHVLISRFGIGRNPRVWEEPLKFKPERHLKDGNCKVVLNDPELNVFSFGTGRRGCPGVTIGSMMTTLMISRLVQGFTWTVPSNVSKIELIEGKNDLFLENPLLAQAKPRLPMNVYPEC</sequence>
<organism evidence="1 2">
    <name type="scientific">Catharanthus roseus</name>
    <name type="common">Madagascar periwinkle</name>
    <name type="synonym">Vinca rosea</name>
    <dbReference type="NCBI Taxonomy" id="4058"/>
    <lineage>
        <taxon>Eukaryota</taxon>
        <taxon>Viridiplantae</taxon>
        <taxon>Streptophyta</taxon>
        <taxon>Embryophyta</taxon>
        <taxon>Tracheophyta</taxon>
        <taxon>Spermatophyta</taxon>
        <taxon>Magnoliopsida</taxon>
        <taxon>eudicotyledons</taxon>
        <taxon>Gunneridae</taxon>
        <taxon>Pentapetalae</taxon>
        <taxon>asterids</taxon>
        <taxon>lamiids</taxon>
        <taxon>Gentianales</taxon>
        <taxon>Apocynaceae</taxon>
        <taxon>Rauvolfioideae</taxon>
        <taxon>Vinceae</taxon>
        <taxon>Catharanthinae</taxon>
        <taxon>Catharanthus</taxon>
    </lineage>
</organism>